<dbReference type="EMBL" id="AYZR01000007">
    <property type="protein sequence ID" value="KRM94061.1"/>
    <property type="molecule type" value="Genomic_DNA"/>
</dbReference>
<comment type="caution">
    <text evidence="2">The sequence shown here is derived from an EMBL/GenBank/DDBJ whole genome shotgun (WGS) entry which is preliminary data.</text>
</comment>
<feature type="coiled-coil region" evidence="1">
    <location>
        <begin position="6"/>
        <end position="69"/>
    </location>
</feature>
<protein>
    <submittedName>
        <fullName evidence="2">Uncharacterized protein</fullName>
    </submittedName>
</protein>
<evidence type="ECO:0000313" key="3">
    <source>
        <dbReference type="Proteomes" id="UP000051256"/>
    </source>
</evidence>
<keyword evidence="3" id="KW-1185">Reference proteome</keyword>
<evidence type="ECO:0000313" key="2">
    <source>
        <dbReference type="EMBL" id="KRM94061.1"/>
    </source>
</evidence>
<proteinExistence type="predicted"/>
<accession>A0A0R2CQJ2</accession>
<reference evidence="2 3" key="1">
    <citation type="journal article" date="2015" name="Genome Announc.">
        <title>Expanding the biotechnology potential of lactobacilli through comparative genomics of 213 strains and associated genera.</title>
        <authorList>
            <person name="Sun Z."/>
            <person name="Harris H.M."/>
            <person name="McCann A."/>
            <person name="Guo C."/>
            <person name="Argimon S."/>
            <person name="Zhang W."/>
            <person name="Yang X."/>
            <person name="Jeffery I.B."/>
            <person name="Cooney J.C."/>
            <person name="Kagawa T.F."/>
            <person name="Liu W."/>
            <person name="Song Y."/>
            <person name="Salvetti E."/>
            <person name="Wrobel A."/>
            <person name="Rasinkangas P."/>
            <person name="Parkhill J."/>
            <person name="Rea M.C."/>
            <person name="O'Sullivan O."/>
            <person name="Ritari J."/>
            <person name="Douillard F.P."/>
            <person name="Paul Ross R."/>
            <person name="Yang R."/>
            <person name="Briner A.E."/>
            <person name="Felis G.E."/>
            <person name="de Vos W.M."/>
            <person name="Barrangou R."/>
            <person name="Klaenhammer T.R."/>
            <person name="Caufield P.W."/>
            <person name="Cui Y."/>
            <person name="Zhang H."/>
            <person name="O'Toole P.W."/>
        </authorList>
    </citation>
    <scope>NUCLEOTIDE SEQUENCE [LARGE SCALE GENOMIC DNA]</scope>
    <source>
        <strain evidence="2 3">DSM 24302</strain>
    </source>
</reference>
<organism evidence="2 3">
    <name type="scientific">Lentilactobacillus senioris DSM 24302 = JCM 17472</name>
    <dbReference type="NCBI Taxonomy" id="1423802"/>
    <lineage>
        <taxon>Bacteria</taxon>
        <taxon>Bacillati</taxon>
        <taxon>Bacillota</taxon>
        <taxon>Bacilli</taxon>
        <taxon>Lactobacillales</taxon>
        <taxon>Lactobacillaceae</taxon>
        <taxon>Lentilactobacillus</taxon>
    </lineage>
</organism>
<sequence length="71" mass="7928">MTMSNKTEILEEYVAATDKLNDLKSKEAQSACPATDETIVIQPQFGDEMNELTRKCAQLNMILEAMEASED</sequence>
<evidence type="ECO:0000256" key="1">
    <source>
        <dbReference type="SAM" id="Coils"/>
    </source>
</evidence>
<gene>
    <name evidence="2" type="ORF">FC56_GL000041</name>
</gene>
<keyword evidence="1" id="KW-0175">Coiled coil</keyword>
<dbReference type="PATRIC" id="fig|1423802.4.peg.42"/>
<name>A0A0R2CQJ2_9LACO</name>
<dbReference type="AlphaFoldDB" id="A0A0R2CQJ2"/>
<dbReference type="STRING" id="1423802.FC56_GL000041"/>
<dbReference type="Proteomes" id="UP000051256">
    <property type="component" value="Unassembled WGS sequence"/>
</dbReference>